<name>A0A2W1JIH2_9CYAN</name>
<dbReference type="AlphaFoldDB" id="A0A2W1JIH2"/>
<evidence type="ECO:0000313" key="1">
    <source>
        <dbReference type="EMBL" id="PZD73096.1"/>
    </source>
</evidence>
<protein>
    <submittedName>
        <fullName evidence="1">Uncharacterized protein</fullName>
    </submittedName>
</protein>
<sequence length="139" mass="16221">MRLEFVPVEEFFFALTLSVRLLEEIDDQELLAEMRSHLHTKYGQSSTIAAAQDNTFNYVFRLFGHEHSPEAPLMISISDWNGKLRLSSDYGWTLSEERKPVRTDQFTQRSDFTQQLKAFLQEDLNIPLTEHRPPSTSEK</sequence>
<keyword evidence="2" id="KW-1185">Reference proteome</keyword>
<proteinExistence type="predicted"/>
<dbReference type="RefSeq" id="WP_110986473.1">
    <property type="nucleotide sequence ID" value="NZ_CAWNWM010000007.1"/>
</dbReference>
<dbReference type="OrthoDB" id="514293at2"/>
<dbReference type="Proteomes" id="UP000248857">
    <property type="component" value="Unassembled WGS sequence"/>
</dbReference>
<comment type="caution">
    <text evidence="1">The sequence shown here is derived from an EMBL/GenBank/DDBJ whole genome shotgun (WGS) entry which is preliminary data.</text>
</comment>
<evidence type="ECO:0000313" key="2">
    <source>
        <dbReference type="Proteomes" id="UP000248857"/>
    </source>
</evidence>
<gene>
    <name evidence="1" type="ORF">C1752_02771</name>
</gene>
<organism evidence="1 2">
    <name type="scientific">Acaryochloris thomasi RCC1774</name>
    <dbReference type="NCBI Taxonomy" id="1764569"/>
    <lineage>
        <taxon>Bacteria</taxon>
        <taxon>Bacillati</taxon>
        <taxon>Cyanobacteriota</taxon>
        <taxon>Cyanophyceae</taxon>
        <taxon>Acaryochloridales</taxon>
        <taxon>Acaryochloridaceae</taxon>
        <taxon>Acaryochloris</taxon>
        <taxon>Acaryochloris thomasi</taxon>
    </lineage>
</organism>
<reference evidence="1 2" key="1">
    <citation type="journal article" date="2018" name="Sci. Rep.">
        <title>A novel species of the marine cyanobacterium Acaryochloris with a unique pigment content and lifestyle.</title>
        <authorList>
            <person name="Partensky F."/>
            <person name="Six C."/>
            <person name="Ratin M."/>
            <person name="Garczarek L."/>
            <person name="Vaulot D."/>
            <person name="Probert I."/>
            <person name="Calteau A."/>
            <person name="Gourvil P."/>
            <person name="Marie D."/>
            <person name="Grebert T."/>
            <person name="Bouchier C."/>
            <person name="Le Panse S."/>
            <person name="Gachenot M."/>
            <person name="Rodriguez F."/>
            <person name="Garrido J.L."/>
        </authorList>
    </citation>
    <scope>NUCLEOTIDE SEQUENCE [LARGE SCALE GENOMIC DNA]</scope>
    <source>
        <strain evidence="1 2">RCC1774</strain>
    </source>
</reference>
<dbReference type="EMBL" id="PQWO01000007">
    <property type="protein sequence ID" value="PZD73096.1"/>
    <property type="molecule type" value="Genomic_DNA"/>
</dbReference>
<accession>A0A2W1JIH2</accession>